<evidence type="ECO:0000256" key="5">
    <source>
        <dbReference type="ARBA" id="ARBA00022777"/>
    </source>
</evidence>
<protein>
    <recommendedName>
        <fullName evidence="2">histidine kinase</fullName>
        <ecNumber evidence="2">2.7.13.3</ecNumber>
    </recommendedName>
</protein>
<comment type="caution">
    <text evidence="11">The sequence shown here is derived from an EMBL/GenBank/DDBJ whole genome shotgun (WGS) entry which is preliminary data.</text>
</comment>
<keyword evidence="12" id="KW-1185">Reference proteome</keyword>
<dbReference type="CDD" id="cd00082">
    <property type="entry name" value="HisKA"/>
    <property type="match status" value="1"/>
</dbReference>
<dbReference type="EMBL" id="JBEXAC010000002">
    <property type="protein sequence ID" value="MET6999479.1"/>
    <property type="molecule type" value="Genomic_DNA"/>
</dbReference>
<dbReference type="InterPro" id="IPR036097">
    <property type="entry name" value="HisK_dim/P_sf"/>
</dbReference>
<feature type="chain" id="PRO_5046200360" description="histidine kinase" evidence="9">
    <location>
        <begin position="21"/>
        <end position="680"/>
    </location>
</feature>
<evidence type="ECO:0000256" key="6">
    <source>
        <dbReference type="ARBA" id="ARBA00022840"/>
    </source>
</evidence>
<keyword evidence="6" id="KW-0067">ATP-binding</keyword>
<dbReference type="InterPro" id="IPR003594">
    <property type="entry name" value="HATPase_dom"/>
</dbReference>
<dbReference type="Proteomes" id="UP001549749">
    <property type="component" value="Unassembled WGS sequence"/>
</dbReference>
<dbReference type="PANTHER" id="PTHR42878:SF7">
    <property type="entry name" value="SENSOR HISTIDINE KINASE GLRK"/>
    <property type="match status" value="1"/>
</dbReference>
<dbReference type="SUPFAM" id="SSF55874">
    <property type="entry name" value="ATPase domain of HSP90 chaperone/DNA topoisomerase II/histidine kinase"/>
    <property type="match status" value="1"/>
</dbReference>
<evidence type="ECO:0000256" key="2">
    <source>
        <dbReference type="ARBA" id="ARBA00012438"/>
    </source>
</evidence>
<dbReference type="SUPFAM" id="SSF47384">
    <property type="entry name" value="Homodimeric domain of signal transducing histidine kinase"/>
    <property type="match status" value="1"/>
</dbReference>
<feature type="transmembrane region" description="Helical" evidence="8">
    <location>
        <begin position="303"/>
        <end position="324"/>
    </location>
</feature>
<dbReference type="InterPro" id="IPR005467">
    <property type="entry name" value="His_kinase_dom"/>
</dbReference>
<dbReference type="EC" id="2.7.13.3" evidence="2"/>
<dbReference type="Gene3D" id="3.30.565.10">
    <property type="entry name" value="Histidine kinase-like ATPase, C-terminal domain"/>
    <property type="match status" value="1"/>
</dbReference>
<evidence type="ECO:0000256" key="7">
    <source>
        <dbReference type="ARBA" id="ARBA00023012"/>
    </source>
</evidence>
<keyword evidence="7" id="KW-0902">Two-component regulatory system</keyword>
<keyword evidence="8" id="KW-0812">Transmembrane</keyword>
<feature type="transmembrane region" description="Helical" evidence="8">
    <location>
        <begin position="278"/>
        <end position="297"/>
    </location>
</feature>
<dbReference type="PANTHER" id="PTHR42878">
    <property type="entry name" value="TWO-COMPONENT HISTIDINE KINASE"/>
    <property type="match status" value="1"/>
</dbReference>
<evidence type="ECO:0000256" key="8">
    <source>
        <dbReference type="SAM" id="Phobius"/>
    </source>
</evidence>
<feature type="domain" description="Histidine kinase" evidence="10">
    <location>
        <begin position="441"/>
        <end position="655"/>
    </location>
</feature>
<feature type="transmembrane region" description="Helical" evidence="8">
    <location>
        <begin position="362"/>
        <end position="382"/>
    </location>
</feature>
<dbReference type="InterPro" id="IPR050351">
    <property type="entry name" value="BphY/WalK/GraS-like"/>
</dbReference>
<dbReference type="SMART" id="SM00387">
    <property type="entry name" value="HATPase_c"/>
    <property type="match status" value="1"/>
</dbReference>
<evidence type="ECO:0000256" key="3">
    <source>
        <dbReference type="ARBA" id="ARBA00022679"/>
    </source>
</evidence>
<dbReference type="InterPro" id="IPR011623">
    <property type="entry name" value="7TMR_DISM_rcpt_extracell_dom1"/>
</dbReference>
<keyword evidence="3" id="KW-0808">Transferase</keyword>
<evidence type="ECO:0000313" key="12">
    <source>
        <dbReference type="Proteomes" id="UP001549749"/>
    </source>
</evidence>
<feature type="transmembrane region" description="Helical" evidence="8">
    <location>
        <begin position="185"/>
        <end position="205"/>
    </location>
</feature>
<keyword evidence="4" id="KW-0547">Nucleotide-binding</keyword>
<comment type="catalytic activity">
    <reaction evidence="1">
        <text>ATP + protein L-histidine = ADP + protein N-phospho-L-histidine.</text>
        <dbReference type="EC" id="2.7.13.3"/>
    </reaction>
</comment>
<reference evidence="11 12" key="1">
    <citation type="submission" date="2024-06" db="EMBL/GenBank/DDBJ databases">
        <title>Chitinophaga defluvii sp. nov., isolated from municipal sewage.</title>
        <authorList>
            <person name="Zhang L."/>
        </authorList>
    </citation>
    <scope>NUCLEOTIDE SEQUENCE [LARGE SCALE GENOMIC DNA]</scope>
    <source>
        <strain evidence="11 12">H8</strain>
    </source>
</reference>
<dbReference type="Pfam" id="PF07696">
    <property type="entry name" value="7TMR-DISMED2"/>
    <property type="match status" value="1"/>
</dbReference>
<keyword evidence="9" id="KW-0732">Signal</keyword>
<dbReference type="Gene3D" id="2.60.40.2380">
    <property type="match status" value="1"/>
</dbReference>
<feature type="transmembrane region" description="Helical" evidence="8">
    <location>
        <begin position="242"/>
        <end position="266"/>
    </location>
</feature>
<feature type="transmembrane region" description="Helical" evidence="8">
    <location>
        <begin position="333"/>
        <end position="356"/>
    </location>
</feature>
<dbReference type="Pfam" id="PF02518">
    <property type="entry name" value="HATPase_c"/>
    <property type="match status" value="1"/>
</dbReference>
<name>A0ABV2T8X1_9BACT</name>
<dbReference type="CDD" id="cd00075">
    <property type="entry name" value="HATPase"/>
    <property type="match status" value="1"/>
</dbReference>
<gene>
    <name evidence="11" type="ORF">ABR189_18970</name>
</gene>
<evidence type="ECO:0000256" key="9">
    <source>
        <dbReference type="SAM" id="SignalP"/>
    </source>
</evidence>
<dbReference type="GO" id="GO:0016301">
    <property type="term" value="F:kinase activity"/>
    <property type="evidence" value="ECO:0007669"/>
    <property type="project" value="UniProtKB-KW"/>
</dbReference>
<keyword evidence="5 11" id="KW-0418">Kinase</keyword>
<dbReference type="PROSITE" id="PS50109">
    <property type="entry name" value="HIS_KIN"/>
    <property type="match status" value="1"/>
</dbReference>
<keyword evidence="8" id="KW-1133">Transmembrane helix</keyword>
<feature type="transmembrane region" description="Helical" evidence="8">
    <location>
        <begin position="210"/>
        <end position="230"/>
    </location>
</feature>
<sequence length="680" mass="77080">MMLRAILLIFLLSTTTSLFAQTIIDINKSPYVNIGKSTVYLEDKTTALTIRDIAGGKYDQDFAQGKQEVYNWGISKSAYWIKLQYRAEQQQHVELVIDQPNIDSLEIYAQLAADKFHRIVSGNARPDATKTFNTTSYVFALPVIPDTIQTVYIRARSGNILVVPVKLMEASQLSEELVKKYTMEAIYIGIIIALLLFTITIYFILKDITYFFYGGYVLFLGIYVILYLMGYSHLLGDTVRYFIVRFAHAFALTGYIFAICFALSFLVAHRYMPRMMPVIYVVLALCGVGAICSMIGLRAIAVQLVQMIGIIFPLLLLYMSVVIYRKGFWPARFYIPAWSVVLISLAYTILCFQDIFPMTDTTFVAIPYGSTVELFFLSFALADRIRQLKDEKQKAIEKNLILVSEQKATLEKTVALRTGELNDTLTELRASNAIKDKLFSMVTHDVRSPVGNLYNMISMVESKVMSKEEFSELLPVIKEDTAGLLNNLTNLLRWASGQITNAVFRPEIVPLRQFFEAQMDMYKYLATVKKIDIRMACDEEIVVYSDPNYLSVVYRNLIDNAIKFTPQGGVMEMGCYVVNGMYLLYLRNSGTQLSQEKIDQILHSNKVETDAESEHSTGLGLQLCKEFLRRMGSYLLIKNEQAGGVRFYFMLPVPAPAVTAEKGNHLLPQLPFGEDNANSR</sequence>
<dbReference type="InterPro" id="IPR011622">
    <property type="entry name" value="7TMR_DISM_rcpt_extracell_dom2"/>
</dbReference>
<evidence type="ECO:0000313" key="11">
    <source>
        <dbReference type="EMBL" id="MET6999479.1"/>
    </source>
</evidence>
<dbReference type="RefSeq" id="WP_354662042.1">
    <property type="nucleotide sequence ID" value="NZ_JBEXAC010000002.1"/>
</dbReference>
<dbReference type="Pfam" id="PF07695">
    <property type="entry name" value="7TMR-DISM_7TM"/>
    <property type="match status" value="1"/>
</dbReference>
<evidence type="ECO:0000259" key="10">
    <source>
        <dbReference type="PROSITE" id="PS50109"/>
    </source>
</evidence>
<proteinExistence type="predicted"/>
<feature type="signal peptide" evidence="9">
    <location>
        <begin position="1"/>
        <end position="20"/>
    </location>
</feature>
<accession>A0ABV2T8X1</accession>
<dbReference type="InterPro" id="IPR036890">
    <property type="entry name" value="HATPase_C_sf"/>
</dbReference>
<evidence type="ECO:0000256" key="1">
    <source>
        <dbReference type="ARBA" id="ARBA00000085"/>
    </source>
</evidence>
<organism evidence="11 12">
    <name type="scientific">Chitinophaga defluvii</name>
    <dbReference type="NCBI Taxonomy" id="3163343"/>
    <lineage>
        <taxon>Bacteria</taxon>
        <taxon>Pseudomonadati</taxon>
        <taxon>Bacteroidota</taxon>
        <taxon>Chitinophagia</taxon>
        <taxon>Chitinophagales</taxon>
        <taxon>Chitinophagaceae</taxon>
        <taxon>Chitinophaga</taxon>
    </lineage>
</organism>
<dbReference type="Gene3D" id="1.10.287.130">
    <property type="match status" value="1"/>
</dbReference>
<evidence type="ECO:0000256" key="4">
    <source>
        <dbReference type="ARBA" id="ARBA00022741"/>
    </source>
</evidence>
<keyword evidence="8" id="KW-0472">Membrane</keyword>
<dbReference type="InterPro" id="IPR003661">
    <property type="entry name" value="HisK_dim/P_dom"/>
</dbReference>